<dbReference type="Proteomes" id="UP000001880">
    <property type="component" value="Chromosome"/>
</dbReference>
<protein>
    <submittedName>
        <fullName evidence="2">Uncharacterized protein</fullName>
    </submittedName>
</protein>
<sequence>MPSPPQQVRPDATIWFASFLASLRAELARHVHPRSVELLRDLAVTGDATDARAGEPGRAPQPLPSSGEEEQPGASVEEDQPRSPVTKLRVGAASSPGHHQLGARSYERTESMPGAPSHEAALGAWGSARGMDATIASSAVAERRVSTGYPVMIPPRSTARRGADAALSAQAPLARAPSGSVPCAQSAHSEWRPGAGGPAARPEPDLSPDGRPEPAEYRASTALPIAVSPRARRDSGASVYRDNRTKLPEIPVSSSRANHASGMEGTGISASRDAIMPGSERAPKGLAAPGVAPVPSSAATTPVEAVPLDGARRVRSLVRSQRSAEAALMPVGTIERITPAQMAESSRREASSDVSAASAASAGELGALVGAPRVVPPHRMAQRRTRVDAALASGPYAEPRDAHEAIEETRLDVLDSRPALPGPTRPSEAPATPSAARGDAAFSPSAHAARVPDPLPFRPQATVSAAEFTPEPTDAPASKLAHELARESSRRAEMQVSARPDDDEFADKVLRLLIAEARREGLEL</sequence>
<feature type="compositionally biased region" description="Low complexity" evidence="1">
    <location>
        <begin position="284"/>
        <end position="299"/>
    </location>
</feature>
<gene>
    <name evidence="2" type="ordered locus">Hoch_1536</name>
</gene>
<feature type="region of interest" description="Disordered" evidence="1">
    <location>
        <begin position="150"/>
        <end position="300"/>
    </location>
</feature>
<accession>D0LVV4</accession>
<proteinExistence type="predicted"/>
<feature type="region of interest" description="Disordered" evidence="1">
    <location>
        <begin position="340"/>
        <end position="501"/>
    </location>
</feature>
<feature type="compositionally biased region" description="Low complexity" evidence="1">
    <location>
        <begin position="352"/>
        <end position="371"/>
    </location>
</feature>
<evidence type="ECO:0000256" key="1">
    <source>
        <dbReference type="SAM" id="MobiDB-lite"/>
    </source>
</evidence>
<evidence type="ECO:0000313" key="3">
    <source>
        <dbReference type="Proteomes" id="UP000001880"/>
    </source>
</evidence>
<dbReference type="STRING" id="502025.Hoch_1536"/>
<feature type="compositionally biased region" description="Low complexity" evidence="1">
    <location>
        <begin position="164"/>
        <end position="178"/>
    </location>
</feature>
<feature type="region of interest" description="Disordered" evidence="1">
    <location>
        <begin position="47"/>
        <end position="123"/>
    </location>
</feature>
<feature type="compositionally biased region" description="Basic and acidic residues" evidence="1">
    <location>
        <begin position="398"/>
        <end position="415"/>
    </location>
</feature>
<keyword evidence="3" id="KW-1185">Reference proteome</keyword>
<dbReference type="EMBL" id="CP001804">
    <property type="protein sequence ID" value="ACY14088.1"/>
    <property type="molecule type" value="Genomic_DNA"/>
</dbReference>
<dbReference type="KEGG" id="hoh:Hoch_1536"/>
<name>D0LVV4_HALO1</name>
<feature type="compositionally biased region" description="Basic and acidic residues" evidence="1">
    <location>
        <begin position="480"/>
        <end position="493"/>
    </location>
</feature>
<organism evidence="2 3">
    <name type="scientific">Haliangium ochraceum (strain DSM 14365 / JCM 11303 / SMP-2)</name>
    <dbReference type="NCBI Taxonomy" id="502025"/>
    <lineage>
        <taxon>Bacteria</taxon>
        <taxon>Pseudomonadati</taxon>
        <taxon>Myxococcota</taxon>
        <taxon>Polyangia</taxon>
        <taxon>Haliangiales</taxon>
        <taxon>Kofleriaceae</taxon>
        <taxon>Haliangium</taxon>
    </lineage>
</organism>
<dbReference type="AlphaFoldDB" id="D0LVV4"/>
<dbReference type="HOGENOM" id="CLU_519499_0_0_7"/>
<feature type="compositionally biased region" description="Basic and acidic residues" evidence="1">
    <location>
        <begin position="202"/>
        <end position="216"/>
    </location>
</feature>
<feature type="compositionally biased region" description="Basic and acidic residues" evidence="1">
    <location>
        <begin position="231"/>
        <end position="247"/>
    </location>
</feature>
<evidence type="ECO:0000313" key="2">
    <source>
        <dbReference type="EMBL" id="ACY14088.1"/>
    </source>
</evidence>
<reference evidence="2 3" key="1">
    <citation type="journal article" date="2010" name="Stand. Genomic Sci.">
        <title>Complete genome sequence of Haliangium ochraceum type strain (SMP-2).</title>
        <authorList>
            <consortium name="US DOE Joint Genome Institute (JGI-PGF)"/>
            <person name="Ivanova N."/>
            <person name="Daum C."/>
            <person name="Lang E."/>
            <person name="Abt B."/>
            <person name="Kopitz M."/>
            <person name="Saunders E."/>
            <person name="Lapidus A."/>
            <person name="Lucas S."/>
            <person name="Glavina Del Rio T."/>
            <person name="Nolan M."/>
            <person name="Tice H."/>
            <person name="Copeland A."/>
            <person name="Cheng J.F."/>
            <person name="Chen F."/>
            <person name="Bruce D."/>
            <person name="Goodwin L."/>
            <person name="Pitluck S."/>
            <person name="Mavromatis K."/>
            <person name="Pati A."/>
            <person name="Mikhailova N."/>
            <person name="Chen A."/>
            <person name="Palaniappan K."/>
            <person name="Land M."/>
            <person name="Hauser L."/>
            <person name="Chang Y.J."/>
            <person name="Jeffries C.D."/>
            <person name="Detter J.C."/>
            <person name="Brettin T."/>
            <person name="Rohde M."/>
            <person name="Goker M."/>
            <person name="Bristow J."/>
            <person name="Markowitz V."/>
            <person name="Eisen J.A."/>
            <person name="Hugenholtz P."/>
            <person name="Kyrpides N.C."/>
            <person name="Klenk H.P."/>
        </authorList>
    </citation>
    <scope>NUCLEOTIDE SEQUENCE [LARGE SCALE GENOMIC DNA]</scope>
    <source>
        <strain evidence="3">DSM 14365 / CIP 107738 / JCM 11303 / AJ 13395 / SMP-2</strain>
    </source>
</reference>